<evidence type="ECO:0000313" key="2">
    <source>
        <dbReference type="EMBL" id="WDA59383.1"/>
    </source>
</evidence>
<feature type="chain" id="PRO_5047194926" evidence="1">
    <location>
        <begin position="35"/>
        <end position="229"/>
    </location>
</feature>
<dbReference type="InterPro" id="IPR006311">
    <property type="entry name" value="TAT_signal"/>
</dbReference>
<name>A0ABY7V2G8_9DEIO</name>
<gene>
    <name evidence="2" type="ORF">M8445_04005</name>
</gene>
<dbReference type="EMBL" id="CP115165">
    <property type="protein sequence ID" value="WDA59383.1"/>
    <property type="molecule type" value="Genomic_DNA"/>
</dbReference>
<evidence type="ECO:0000256" key="1">
    <source>
        <dbReference type="SAM" id="SignalP"/>
    </source>
</evidence>
<accession>A0ABY7V2G8</accession>
<reference evidence="2 3" key="1">
    <citation type="submission" date="2022-12" db="EMBL/GenBank/DDBJ databases">
        <title>Genome Sequence of Deinococcus aquaticus Type Strain PB314.</title>
        <authorList>
            <person name="Albert C."/>
            <person name="Hill J."/>
            <person name="Boren L."/>
            <person name="Scholz-Ng S."/>
            <person name="Fatema N."/>
            <person name="Grosso R."/>
            <person name="Soboslay E."/>
            <person name="Tuohy J."/>
        </authorList>
    </citation>
    <scope>NUCLEOTIDE SEQUENCE [LARGE SCALE GENOMIC DNA]</scope>
    <source>
        <strain evidence="2 3">PB-314</strain>
    </source>
</reference>
<keyword evidence="1" id="KW-0732">Signal</keyword>
<sequence>MTALRSGASTYPLTLRRFLGRVALLSLTSPLAAATATATAPTSPGMVCPADWTELNPEQLRAAQVGVPRATFSDARGVAGRFSVRAGDLLLQGRSVQGRRCSYLLPSGGLPDQVMRGFLPDTQVEALPAPADLHGTWARDANAGLTVRQAVSGALTLNGSATHAGADGSVNMGNLNGPLRRQEGAWPLAYSDGGCSVRLRPVGPWLLATDNGQCGGLNVRFDGLYQRVR</sequence>
<evidence type="ECO:0000313" key="3">
    <source>
        <dbReference type="Proteomes" id="UP001217044"/>
    </source>
</evidence>
<feature type="signal peptide" evidence="1">
    <location>
        <begin position="1"/>
        <end position="34"/>
    </location>
</feature>
<dbReference type="Proteomes" id="UP001217044">
    <property type="component" value="Chromosome"/>
</dbReference>
<keyword evidence="3" id="KW-1185">Reference proteome</keyword>
<dbReference type="PROSITE" id="PS51318">
    <property type="entry name" value="TAT"/>
    <property type="match status" value="1"/>
</dbReference>
<proteinExistence type="predicted"/>
<protein>
    <submittedName>
        <fullName evidence="2">Uncharacterized protein</fullName>
    </submittedName>
</protein>
<dbReference type="RefSeq" id="WP_273989856.1">
    <property type="nucleotide sequence ID" value="NZ_BAABQT010000014.1"/>
</dbReference>
<organism evidence="2 3">
    <name type="scientific">Deinococcus aquaticus</name>
    <dbReference type="NCBI Taxonomy" id="328692"/>
    <lineage>
        <taxon>Bacteria</taxon>
        <taxon>Thermotogati</taxon>
        <taxon>Deinococcota</taxon>
        <taxon>Deinococci</taxon>
        <taxon>Deinococcales</taxon>
        <taxon>Deinococcaceae</taxon>
        <taxon>Deinococcus</taxon>
    </lineage>
</organism>